<feature type="region of interest" description="Disordered" evidence="1">
    <location>
        <begin position="149"/>
        <end position="236"/>
    </location>
</feature>
<proteinExistence type="predicted"/>
<evidence type="ECO:0000313" key="2">
    <source>
        <dbReference type="EMBL" id="KAI9152932.1"/>
    </source>
</evidence>
<accession>A0AAD5I4Y0</accession>
<dbReference type="Proteomes" id="UP001064489">
    <property type="component" value="Chromosome 11"/>
</dbReference>
<keyword evidence="3" id="KW-1185">Reference proteome</keyword>
<reference evidence="2" key="2">
    <citation type="submission" date="2023-02" db="EMBL/GenBank/DDBJ databases">
        <authorList>
            <person name="Swenson N.G."/>
            <person name="Wegrzyn J.L."/>
            <person name="Mcevoy S.L."/>
        </authorList>
    </citation>
    <scope>NUCLEOTIDE SEQUENCE</scope>
    <source>
        <strain evidence="2">91603</strain>
        <tissue evidence="2">Leaf</tissue>
    </source>
</reference>
<dbReference type="AlphaFoldDB" id="A0AAD5I4Y0"/>
<evidence type="ECO:0000313" key="3">
    <source>
        <dbReference type="Proteomes" id="UP001064489"/>
    </source>
</evidence>
<feature type="compositionally biased region" description="Basic and acidic residues" evidence="1">
    <location>
        <begin position="216"/>
        <end position="227"/>
    </location>
</feature>
<comment type="caution">
    <text evidence="2">The sequence shown here is derived from an EMBL/GenBank/DDBJ whole genome shotgun (WGS) entry which is preliminary data.</text>
</comment>
<name>A0AAD5I4Y0_ACENE</name>
<feature type="compositionally biased region" description="Basic and acidic residues" evidence="1">
    <location>
        <begin position="151"/>
        <end position="167"/>
    </location>
</feature>
<evidence type="ECO:0000256" key="1">
    <source>
        <dbReference type="SAM" id="MobiDB-lite"/>
    </source>
</evidence>
<feature type="compositionally biased region" description="Polar residues" evidence="1">
    <location>
        <begin position="175"/>
        <end position="195"/>
    </location>
</feature>
<gene>
    <name evidence="2" type="ORF">LWI28_003205</name>
</gene>
<organism evidence="2 3">
    <name type="scientific">Acer negundo</name>
    <name type="common">Box elder</name>
    <dbReference type="NCBI Taxonomy" id="4023"/>
    <lineage>
        <taxon>Eukaryota</taxon>
        <taxon>Viridiplantae</taxon>
        <taxon>Streptophyta</taxon>
        <taxon>Embryophyta</taxon>
        <taxon>Tracheophyta</taxon>
        <taxon>Spermatophyta</taxon>
        <taxon>Magnoliopsida</taxon>
        <taxon>eudicotyledons</taxon>
        <taxon>Gunneridae</taxon>
        <taxon>Pentapetalae</taxon>
        <taxon>rosids</taxon>
        <taxon>malvids</taxon>
        <taxon>Sapindales</taxon>
        <taxon>Sapindaceae</taxon>
        <taxon>Hippocastanoideae</taxon>
        <taxon>Acereae</taxon>
        <taxon>Acer</taxon>
    </lineage>
</organism>
<sequence>MRTYKRLRTNQTMAVENEYREEDQNVTENVNVSEADNQPEYVNVDSTVAEANNLAMVRYVPQNNEHIQQTENVAQNEHALDNEDLDQYLVYPRNTWAYDITITVHCKLKFFDNIKRVLKDQGELALFKKECFGHYLDLPEHMRGFISSAHVPDRPDLEPSPLDETHSPLHHHSLGGTQSEVQSSGDNHKTSSPNRLCQPPPPSVDRRQHSKRSERRSRGEDCAEHVSDSYSPSNAFEAANRGYDADHTKGSAHTKTALVAPPPHPHHTDTHSVALTHPETIPVATAHIETAPTHTETHPTAFTHPETIPVATAHTKTAPAYTKSPPTHTETPHVALTQPETILVATAHIKTAPTHTKTPPAALTHPETIPVAIAHTETHPAALTYPKTIPVATVHIKTAPAHTVTTPVAPTQIETAPAHTETPPTP</sequence>
<reference evidence="2" key="1">
    <citation type="journal article" date="2022" name="Plant J.">
        <title>Strategies of tolerance reflected in two North American maple genomes.</title>
        <authorList>
            <person name="McEvoy S.L."/>
            <person name="Sezen U.U."/>
            <person name="Trouern-Trend A."/>
            <person name="McMahon S.M."/>
            <person name="Schaberg P.G."/>
            <person name="Yang J."/>
            <person name="Wegrzyn J.L."/>
            <person name="Swenson N.G."/>
        </authorList>
    </citation>
    <scope>NUCLEOTIDE SEQUENCE</scope>
    <source>
        <strain evidence="2">91603</strain>
    </source>
</reference>
<dbReference type="EMBL" id="JAJSOW010000108">
    <property type="protein sequence ID" value="KAI9152932.1"/>
    <property type="molecule type" value="Genomic_DNA"/>
</dbReference>
<protein>
    <submittedName>
        <fullName evidence="2">Uncharacterized protein</fullName>
    </submittedName>
</protein>